<dbReference type="InterPro" id="IPR017206">
    <property type="entry name" value="Sig_transdc_His_kin_hyb_BC3207"/>
</dbReference>
<dbReference type="PROSITE" id="PS50043">
    <property type="entry name" value="HTH_LUXR_2"/>
    <property type="match status" value="1"/>
</dbReference>
<dbReference type="HOGENOM" id="CLU_000445_20_15_9"/>
<comment type="caution">
    <text evidence="11">The sequence shown here is derived from an EMBL/GenBank/DDBJ whole genome shotgun (WGS) entry which is preliminary data.</text>
</comment>
<dbReference type="GO" id="GO:0016020">
    <property type="term" value="C:membrane"/>
    <property type="evidence" value="ECO:0007669"/>
    <property type="project" value="InterPro"/>
</dbReference>
<keyword evidence="8" id="KW-0472">Membrane</keyword>
<dbReference type="Gene3D" id="1.20.5.1930">
    <property type="match status" value="1"/>
</dbReference>
<dbReference type="GO" id="GO:0006355">
    <property type="term" value="P:regulation of DNA-templated transcription"/>
    <property type="evidence" value="ECO:0007669"/>
    <property type="project" value="InterPro"/>
</dbReference>
<dbReference type="SUPFAM" id="SSF55874">
    <property type="entry name" value="ATPase domain of HSP90 chaperone/DNA topoisomerase II/histidine kinase"/>
    <property type="match status" value="1"/>
</dbReference>
<dbReference type="InterPro" id="IPR011712">
    <property type="entry name" value="Sig_transdc_His_kin_sub3_dim/P"/>
</dbReference>
<dbReference type="InterPro" id="IPR001789">
    <property type="entry name" value="Sig_transdc_resp-reg_receiver"/>
</dbReference>
<dbReference type="CDD" id="cd16917">
    <property type="entry name" value="HATPase_UhpB-NarQ-NarX-like"/>
    <property type="match status" value="1"/>
</dbReference>
<dbReference type="InterPro" id="IPR003594">
    <property type="entry name" value="HATPase_dom"/>
</dbReference>
<sequence length="595" mass="68184">MFDMVKYWFWYDWIMLGIRLLVSVSTLLATLNFQDGLTLPLWIIIIWEIIAFSIPWVALLFNYKYYLFTEILLYGGLCIFLTSLFPEAYNIFLISVFLIAANSKHLSYYWTAPTTVFITTGIFYAVAPSNSYWVMVTYYGFAYVMGFAFHLLIVNHKQNEAIRKQNAVLEQYMSQIERITLAEERNRLSGELHDTVGHAYTSIIMGMETLRTELATEMGIQRLDSLLEMGRKSIEDVRGYLHQMDSPCQSPSLIQSLQNLGAEFQEHAQVNVSFRTFGEEYQLSRQAKIAFVRCLQESLTNAVRHGQGTEIIVSLQFEQQYTRLEVQDNGKGNVEWQEGFGMNAMKERAMNLQGQLSVYTKPEEGMLVTCTIPRQTEIKDGLIRLLIVDDQPFVRESLRTLLDRYEDLNVVGLAEDGNQAIDLCGRLQPHVILMDLDMQHMDGVEATKKIKQQWPHIRVLIFTTFQDTEQALESLRNGADGFLLKSIETLELANTIRLIHKGGTLIDQGMSHKIFEKFDEQIETPQSKATAYELTAREIEILQLVAKGLRYTTIASRLYLSNGTVRNYASTAYTKLGVRNKEEAVQKALEIGIIE</sequence>
<keyword evidence="2" id="KW-0963">Cytoplasm</keyword>
<keyword evidence="6" id="KW-0804">Transcription</keyword>
<dbReference type="RefSeq" id="WP_016095809.1">
    <property type="nucleotide sequence ID" value="NZ_KB976136.1"/>
</dbReference>
<dbReference type="PANTHER" id="PTHR43214:SF24">
    <property type="entry name" value="TRANSCRIPTIONAL REGULATORY PROTEIN NARL-RELATED"/>
    <property type="match status" value="1"/>
</dbReference>
<evidence type="ECO:0000256" key="2">
    <source>
        <dbReference type="ARBA" id="ARBA00022490"/>
    </source>
</evidence>
<dbReference type="AlphaFoldDB" id="R8D3N9"/>
<evidence type="ECO:0000256" key="5">
    <source>
        <dbReference type="ARBA" id="ARBA00023125"/>
    </source>
</evidence>
<dbReference type="PANTHER" id="PTHR43214">
    <property type="entry name" value="TWO-COMPONENT RESPONSE REGULATOR"/>
    <property type="match status" value="1"/>
</dbReference>
<evidence type="ECO:0000256" key="6">
    <source>
        <dbReference type="ARBA" id="ARBA00023163"/>
    </source>
</evidence>
<feature type="transmembrane region" description="Helical" evidence="8">
    <location>
        <begin position="71"/>
        <end position="101"/>
    </location>
</feature>
<evidence type="ECO:0000313" key="12">
    <source>
        <dbReference type="Proteomes" id="UP000014003"/>
    </source>
</evidence>
<evidence type="ECO:0000259" key="10">
    <source>
        <dbReference type="PROSITE" id="PS50110"/>
    </source>
</evidence>
<dbReference type="InterPro" id="IPR039420">
    <property type="entry name" value="WalR-like"/>
</dbReference>
<dbReference type="SMART" id="SM00448">
    <property type="entry name" value="REC"/>
    <property type="match status" value="1"/>
</dbReference>
<dbReference type="EMBL" id="AHDZ01000022">
    <property type="protein sequence ID" value="EOO18436.1"/>
    <property type="molecule type" value="Genomic_DNA"/>
</dbReference>
<dbReference type="CDD" id="cd17535">
    <property type="entry name" value="REC_NarL-like"/>
    <property type="match status" value="1"/>
</dbReference>
<feature type="modified residue" description="4-aspartylphosphate" evidence="7">
    <location>
        <position position="435"/>
    </location>
</feature>
<dbReference type="SUPFAM" id="SSF52172">
    <property type="entry name" value="CheY-like"/>
    <property type="match status" value="1"/>
</dbReference>
<dbReference type="Pfam" id="PF00196">
    <property type="entry name" value="GerE"/>
    <property type="match status" value="1"/>
</dbReference>
<keyword evidence="3 7" id="KW-0597">Phosphoprotein</keyword>
<dbReference type="Pfam" id="PF07730">
    <property type="entry name" value="HisKA_3"/>
    <property type="match status" value="1"/>
</dbReference>
<protein>
    <submittedName>
        <fullName evidence="11">Two-component protein kinase</fullName>
    </submittedName>
</protein>
<dbReference type="Pfam" id="PF00072">
    <property type="entry name" value="Response_reg"/>
    <property type="match status" value="1"/>
</dbReference>
<dbReference type="CDD" id="cd06170">
    <property type="entry name" value="LuxR_C_like"/>
    <property type="match status" value="1"/>
</dbReference>
<dbReference type="InterPro" id="IPR016032">
    <property type="entry name" value="Sig_transdc_resp-reg_C-effctor"/>
</dbReference>
<feature type="transmembrane region" description="Helical" evidence="8">
    <location>
        <begin position="39"/>
        <end position="59"/>
    </location>
</feature>
<keyword evidence="8" id="KW-0812">Transmembrane</keyword>
<dbReference type="SMART" id="SM00421">
    <property type="entry name" value="HTH_LUXR"/>
    <property type="match status" value="1"/>
</dbReference>
<feature type="transmembrane region" description="Helical" evidence="8">
    <location>
        <begin position="108"/>
        <end position="126"/>
    </location>
</feature>
<evidence type="ECO:0000256" key="3">
    <source>
        <dbReference type="ARBA" id="ARBA00022553"/>
    </source>
</evidence>
<dbReference type="PRINTS" id="PR00038">
    <property type="entry name" value="HTHLUXR"/>
</dbReference>
<dbReference type="InterPro" id="IPR011006">
    <property type="entry name" value="CheY-like_superfamily"/>
</dbReference>
<dbReference type="Proteomes" id="UP000014003">
    <property type="component" value="Unassembled WGS sequence"/>
</dbReference>
<feature type="domain" description="Response regulatory" evidence="10">
    <location>
        <begin position="384"/>
        <end position="500"/>
    </location>
</feature>
<reference evidence="11 12" key="1">
    <citation type="submission" date="2012-12" db="EMBL/GenBank/DDBJ databases">
        <title>The Genome Sequence of Bacillus cereus HuA3-9.</title>
        <authorList>
            <consortium name="The Broad Institute Genome Sequencing Platform"/>
            <consortium name="The Broad Institute Genome Sequencing Center for Infectious Disease"/>
            <person name="Feldgarden M."/>
            <person name="Van der Auwera G.A."/>
            <person name="Mahillon J."/>
            <person name="Duprez V."/>
            <person name="Timmery S."/>
            <person name="Mattelet C."/>
            <person name="Dierick K."/>
            <person name="Sun M."/>
            <person name="Yu Z."/>
            <person name="Zhu L."/>
            <person name="Hu X."/>
            <person name="Shank E.B."/>
            <person name="Swiecicka I."/>
            <person name="Hansen B.M."/>
            <person name="Andrup L."/>
            <person name="Walker B."/>
            <person name="Young S.K."/>
            <person name="Zeng Q."/>
            <person name="Gargeya S."/>
            <person name="Fitzgerald M."/>
            <person name="Haas B."/>
            <person name="Abouelleil A."/>
            <person name="Alvarado L."/>
            <person name="Arachchi H.M."/>
            <person name="Berlin A.M."/>
            <person name="Chapman S.B."/>
            <person name="Dewar J."/>
            <person name="Goldberg J."/>
            <person name="Griggs A."/>
            <person name="Gujja S."/>
            <person name="Hansen M."/>
            <person name="Howarth C."/>
            <person name="Imamovic A."/>
            <person name="Larimer J."/>
            <person name="McCowan C."/>
            <person name="Murphy C."/>
            <person name="Neiman D."/>
            <person name="Pearson M."/>
            <person name="Priest M."/>
            <person name="Roberts A."/>
            <person name="Saif S."/>
            <person name="Shea T."/>
            <person name="Sisk P."/>
            <person name="Sykes S."/>
            <person name="Wortman J."/>
            <person name="Nusbaum C."/>
            <person name="Birren B."/>
        </authorList>
    </citation>
    <scope>NUCLEOTIDE SEQUENCE [LARGE SCALE GENOMIC DNA]</scope>
    <source>
        <strain evidence="11 12">HuA3-9</strain>
    </source>
</reference>
<evidence type="ECO:0000313" key="11">
    <source>
        <dbReference type="EMBL" id="EOO18436.1"/>
    </source>
</evidence>
<proteinExistence type="predicted"/>
<dbReference type="InterPro" id="IPR058245">
    <property type="entry name" value="NreC/VraR/RcsB-like_REC"/>
</dbReference>
<keyword evidence="11" id="KW-0808">Transferase</keyword>
<name>R8D3N9_BACCE</name>
<dbReference type="Gene3D" id="3.40.50.2300">
    <property type="match status" value="1"/>
</dbReference>
<dbReference type="PROSITE" id="PS50110">
    <property type="entry name" value="RESPONSE_REGULATORY"/>
    <property type="match status" value="1"/>
</dbReference>
<evidence type="ECO:0000256" key="4">
    <source>
        <dbReference type="ARBA" id="ARBA00023015"/>
    </source>
</evidence>
<dbReference type="InterPro" id="IPR036890">
    <property type="entry name" value="HATPase_C_sf"/>
</dbReference>
<dbReference type="SUPFAM" id="SSF46894">
    <property type="entry name" value="C-terminal effector domain of the bipartite response regulators"/>
    <property type="match status" value="1"/>
</dbReference>
<organism evidence="11 12">
    <name type="scientific">Bacillus cereus HuA3-9</name>
    <dbReference type="NCBI Taxonomy" id="1053205"/>
    <lineage>
        <taxon>Bacteria</taxon>
        <taxon>Bacillati</taxon>
        <taxon>Bacillota</taxon>
        <taxon>Bacilli</taxon>
        <taxon>Bacillales</taxon>
        <taxon>Bacillaceae</taxon>
        <taxon>Bacillus</taxon>
        <taxon>Bacillus cereus group</taxon>
    </lineage>
</organism>
<evidence type="ECO:0000256" key="1">
    <source>
        <dbReference type="ARBA" id="ARBA00004496"/>
    </source>
</evidence>
<gene>
    <name evidence="11" type="ORF">IGA_02455</name>
</gene>
<dbReference type="GO" id="GO:0003677">
    <property type="term" value="F:DNA binding"/>
    <property type="evidence" value="ECO:0007669"/>
    <property type="project" value="UniProtKB-KW"/>
</dbReference>
<dbReference type="Pfam" id="PF02518">
    <property type="entry name" value="HATPase_c"/>
    <property type="match status" value="1"/>
</dbReference>
<feature type="transmembrane region" description="Helical" evidence="8">
    <location>
        <begin position="132"/>
        <end position="154"/>
    </location>
</feature>
<dbReference type="PATRIC" id="fig|1053205.3.peg.2500"/>
<keyword evidence="8" id="KW-1133">Transmembrane helix</keyword>
<keyword evidence="5" id="KW-0238">DNA-binding</keyword>
<evidence type="ECO:0000256" key="8">
    <source>
        <dbReference type="SAM" id="Phobius"/>
    </source>
</evidence>
<evidence type="ECO:0000259" key="9">
    <source>
        <dbReference type="PROSITE" id="PS50043"/>
    </source>
</evidence>
<dbReference type="GO" id="GO:0046983">
    <property type="term" value="F:protein dimerization activity"/>
    <property type="evidence" value="ECO:0007669"/>
    <property type="project" value="InterPro"/>
</dbReference>
<keyword evidence="11" id="KW-0418">Kinase</keyword>
<dbReference type="PIRSF" id="PIRSF037435">
    <property type="entry name" value="Hybr_HK_BC3207_prd"/>
    <property type="match status" value="1"/>
</dbReference>
<dbReference type="InterPro" id="IPR000792">
    <property type="entry name" value="Tscrpt_reg_LuxR_C"/>
</dbReference>
<dbReference type="Gene3D" id="3.30.565.10">
    <property type="entry name" value="Histidine kinase-like ATPase, C-terminal domain"/>
    <property type="match status" value="1"/>
</dbReference>
<dbReference type="GO" id="GO:0005737">
    <property type="term" value="C:cytoplasm"/>
    <property type="evidence" value="ECO:0007669"/>
    <property type="project" value="UniProtKB-SubCell"/>
</dbReference>
<accession>R8D3N9</accession>
<feature type="transmembrane region" description="Helical" evidence="8">
    <location>
        <begin position="13"/>
        <end position="32"/>
    </location>
</feature>
<dbReference type="GO" id="GO:0000155">
    <property type="term" value="F:phosphorelay sensor kinase activity"/>
    <property type="evidence" value="ECO:0007669"/>
    <property type="project" value="InterPro"/>
</dbReference>
<keyword evidence="4" id="KW-0805">Transcription regulation</keyword>
<feature type="domain" description="HTH luxR-type" evidence="9">
    <location>
        <begin position="527"/>
        <end position="592"/>
    </location>
</feature>
<comment type="subcellular location">
    <subcellularLocation>
        <location evidence="1">Cytoplasm</location>
    </subcellularLocation>
</comment>
<evidence type="ECO:0000256" key="7">
    <source>
        <dbReference type="PROSITE-ProRule" id="PRU00169"/>
    </source>
</evidence>